<feature type="signal peptide" evidence="3">
    <location>
        <begin position="1"/>
        <end position="32"/>
    </location>
</feature>
<sequence length="479" mass="47456">MKRRGAARLAAVAMASGLVAAGAIATAGTAAADDVTPSHGGAIATLGGLKTFDQAIVHGNGHDQRIGAGLFEMSVDNGGTLQTYCIDIHNPTQRQAKYQEVPWKESSLHNNADAGKIRWILQNSYPQVNDLAALAAKAGSGTLSEKTAAAATQVAIWRFSDHVKVDAVDPAAEKLADYLEKNAQSVAEPKASLTLDPPAVSGKSGNKLGPVTVHTNADNVTVAPAANAPAGVKIVGKDGKPVTGAADGAQLFFDVPAGAADGSASLTAQAATKVPVGRAFTGIGEHAKSQTQILAGSSESTVSATATASWKKEGAIPAITAEKNCTKGGVDVTTSNKGDQAFHFQLSGKSYTVAPGASQTVTVPVGEDQPYQITVKGDGGISKSFSGVLDCKTVGGTPTSKPSPGTAGGSTTGGSTNGGGTTGGGSDTAGGSTGANNGGDLAETGSSSATPVIAGVAVALVLAGGGAVFFLRKKKAPTA</sequence>
<dbReference type="NCBIfam" id="TIGR01167">
    <property type="entry name" value="LPXTG_anchor"/>
    <property type="match status" value="1"/>
</dbReference>
<keyword evidence="7" id="KW-1185">Reference proteome</keyword>
<evidence type="ECO:0000256" key="2">
    <source>
        <dbReference type="SAM" id="Phobius"/>
    </source>
</evidence>
<keyword evidence="2" id="KW-0472">Membrane</keyword>
<dbReference type="NCBIfam" id="NF041528">
    <property type="entry name" value="strep_LAETG"/>
    <property type="match status" value="1"/>
</dbReference>
<evidence type="ECO:0000313" key="7">
    <source>
        <dbReference type="Proteomes" id="UP001610990"/>
    </source>
</evidence>
<feature type="transmembrane region" description="Helical" evidence="2">
    <location>
        <begin position="452"/>
        <end position="471"/>
    </location>
</feature>
<dbReference type="Pfam" id="PF08341">
    <property type="entry name" value="TED"/>
    <property type="match status" value="1"/>
</dbReference>
<evidence type="ECO:0000256" key="3">
    <source>
        <dbReference type="SAM" id="SignalP"/>
    </source>
</evidence>
<feature type="compositionally biased region" description="Low complexity" evidence="1">
    <location>
        <begin position="395"/>
        <end position="405"/>
    </location>
</feature>
<dbReference type="InterPro" id="IPR013552">
    <property type="entry name" value="Thioester_dom"/>
</dbReference>
<gene>
    <name evidence="6" type="ORF">ACH4GP_31755</name>
</gene>
<reference evidence="6 7" key="1">
    <citation type="submission" date="2024-10" db="EMBL/GenBank/DDBJ databases">
        <title>The Natural Products Discovery Center: Release of the First 8490 Sequenced Strains for Exploring Actinobacteria Biosynthetic Diversity.</title>
        <authorList>
            <person name="Kalkreuter E."/>
            <person name="Kautsar S.A."/>
            <person name="Yang D."/>
            <person name="Bader C.D."/>
            <person name="Teijaro C.N."/>
            <person name="Fluegel L."/>
            <person name="Davis C.M."/>
            <person name="Simpson J.R."/>
            <person name="Lauterbach L."/>
            <person name="Steele A.D."/>
            <person name="Gui C."/>
            <person name="Meng S."/>
            <person name="Li G."/>
            <person name="Viehrig K."/>
            <person name="Ye F."/>
            <person name="Su P."/>
            <person name="Kiefer A.F."/>
            <person name="Nichols A."/>
            <person name="Cepeda A.J."/>
            <person name="Yan W."/>
            <person name="Fan B."/>
            <person name="Jiang Y."/>
            <person name="Adhikari A."/>
            <person name="Zheng C.-J."/>
            <person name="Schuster L."/>
            <person name="Cowan T.M."/>
            <person name="Smanski M.J."/>
            <person name="Chevrette M.G."/>
            <person name="De Carvalho L.P.S."/>
            <person name="Shen B."/>
        </authorList>
    </citation>
    <scope>NUCLEOTIDE SEQUENCE [LARGE SCALE GENOMIC DNA]</scope>
    <source>
        <strain evidence="6 7">NPDC018013</strain>
    </source>
</reference>
<accession>A0ABW7RLE4</accession>
<dbReference type="NCBIfam" id="TIGR03934">
    <property type="entry name" value="TQXA_dom"/>
    <property type="match status" value="1"/>
</dbReference>
<evidence type="ECO:0000259" key="5">
    <source>
        <dbReference type="Pfam" id="PF08341"/>
    </source>
</evidence>
<evidence type="ECO:0000256" key="1">
    <source>
        <dbReference type="SAM" id="MobiDB-lite"/>
    </source>
</evidence>
<comment type="caution">
    <text evidence="6">The sequence shown here is derived from an EMBL/GenBank/DDBJ whole genome shotgun (WGS) entry which is preliminary data.</text>
</comment>
<dbReference type="Pfam" id="PF05506">
    <property type="entry name" value="PLipase_C_C"/>
    <property type="match status" value="1"/>
</dbReference>
<organism evidence="6 7">
    <name type="scientific">Streptomyces celluloflavus</name>
    <dbReference type="NCBI Taxonomy" id="58344"/>
    <lineage>
        <taxon>Bacteria</taxon>
        <taxon>Bacillati</taxon>
        <taxon>Actinomycetota</taxon>
        <taxon>Actinomycetes</taxon>
        <taxon>Kitasatosporales</taxon>
        <taxon>Streptomycetaceae</taxon>
        <taxon>Streptomyces</taxon>
    </lineage>
</organism>
<name>A0ABW7RLE4_9ACTN</name>
<feature type="domain" description="Bacterial phospholipase C C-terminal" evidence="4">
    <location>
        <begin position="318"/>
        <end position="387"/>
    </location>
</feature>
<dbReference type="EMBL" id="JBIRGH010000027">
    <property type="protein sequence ID" value="MFH8588904.1"/>
    <property type="molecule type" value="Genomic_DNA"/>
</dbReference>
<feature type="compositionally biased region" description="Gly residues" evidence="1">
    <location>
        <begin position="406"/>
        <end position="437"/>
    </location>
</feature>
<dbReference type="Proteomes" id="UP001610990">
    <property type="component" value="Unassembled WGS sequence"/>
</dbReference>
<evidence type="ECO:0000259" key="4">
    <source>
        <dbReference type="Pfam" id="PF05506"/>
    </source>
</evidence>
<keyword evidence="2" id="KW-1133">Transmembrane helix</keyword>
<keyword evidence="2" id="KW-0812">Transmembrane</keyword>
<dbReference type="InterPro" id="IPR008475">
    <property type="entry name" value="PLipase_C_C"/>
</dbReference>
<keyword evidence="3" id="KW-0732">Signal</keyword>
<protein>
    <submittedName>
        <fullName evidence="6">Cys-Gln thioester bond-forming surface protein</fullName>
    </submittedName>
</protein>
<feature type="chain" id="PRO_5046834773" evidence="3">
    <location>
        <begin position="33"/>
        <end position="479"/>
    </location>
</feature>
<dbReference type="Gene3D" id="1.10.150.480">
    <property type="match status" value="1"/>
</dbReference>
<feature type="domain" description="Thioester" evidence="5">
    <location>
        <begin position="83"/>
        <end position="184"/>
    </location>
</feature>
<proteinExistence type="predicted"/>
<dbReference type="InterPro" id="IPR023849">
    <property type="entry name" value="TQXA_dom"/>
</dbReference>
<dbReference type="RefSeq" id="WP_397675910.1">
    <property type="nucleotide sequence ID" value="NZ_JBIRGH010000027.1"/>
</dbReference>
<evidence type="ECO:0000313" key="6">
    <source>
        <dbReference type="EMBL" id="MFH8588904.1"/>
    </source>
</evidence>
<feature type="region of interest" description="Disordered" evidence="1">
    <location>
        <begin position="395"/>
        <end position="447"/>
    </location>
</feature>